<evidence type="ECO:0000313" key="5">
    <source>
        <dbReference type="Proteomes" id="UP000230078"/>
    </source>
</evidence>
<dbReference type="AlphaFoldDB" id="A0A2M7V4S6"/>
<evidence type="ECO:0000256" key="2">
    <source>
        <dbReference type="SAM" id="MobiDB-lite"/>
    </source>
</evidence>
<evidence type="ECO:0000256" key="1">
    <source>
        <dbReference type="ARBA" id="ARBA00023002"/>
    </source>
</evidence>
<keyword evidence="1" id="KW-0560">Oxidoreductase</keyword>
<dbReference type="PANTHER" id="PTHR13847">
    <property type="entry name" value="SARCOSINE DEHYDROGENASE-RELATED"/>
    <property type="match status" value="1"/>
</dbReference>
<dbReference type="Proteomes" id="UP000230078">
    <property type="component" value="Unassembled WGS sequence"/>
</dbReference>
<comment type="caution">
    <text evidence="4">The sequence shown here is derived from an EMBL/GenBank/DDBJ whole genome shotgun (WGS) entry which is preliminary data.</text>
</comment>
<reference evidence="5" key="1">
    <citation type="submission" date="2017-09" db="EMBL/GenBank/DDBJ databases">
        <title>Depth-based differentiation of microbial function through sediment-hosted aquifers and enrichment of novel symbionts in the deep terrestrial subsurface.</title>
        <authorList>
            <person name="Probst A.J."/>
            <person name="Ladd B."/>
            <person name="Jarett J.K."/>
            <person name="Geller-Mcgrath D.E."/>
            <person name="Sieber C.M.K."/>
            <person name="Emerson J.B."/>
            <person name="Anantharaman K."/>
            <person name="Thomas B.C."/>
            <person name="Malmstrom R."/>
            <person name="Stieglmeier M."/>
            <person name="Klingl A."/>
            <person name="Woyke T."/>
            <person name="Ryan C.M."/>
            <person name="Banfield J.F."/>
        </authorList>
    </citation>
    <scope>NUCLEOTIDE SEQUENCE [LARGE SCALE GENOMIC DNA]</scope>
</reference>
<feature type="domain" description="FAD dependent oxidoreductase" evidence="3">
    <location>
        <begin position="27"/>
        <end position="392"/>
    </location>
</feature>
<sequence>MSARRRRSEVTDFREPLPPGGTHNNLKIAVIGAGATGAITALELHKAGYTVTLIDAGAPGNGSSSRSAACFRQQFGTPSTVRGLVYAGRYYKNWQDEVGGATSPLVESGYLFLKDWSANFRALSDLVTMQQKAGLDNVKLYCVHDIEQHFHYVQTVGLKGATWCPTDGFLIHDLVYKDAIDNLRKRGARIILHNGVKDATSHEDGQITSLILEDNTTIDVDFVVNATNAWASKLSEMLGGIPLPIVARKRYLYHVKVNGTPGDFMNFPMVITPTGAYIRPTPDRGLMMGWIHHTEGQKTTPGFHQQDDIETGFDHHQHRSYGYAVRTEIERWIPDVEKLERLHAATSGFYADTPDHNPIIDFDPQVKNLLHAAGFSGHGLMHAPFSARIVLELVQARRRLNEITLPQRIGTVDISTYHVDRKFTSAEGMVI</sequence>
<dbReference type="SUPFAM" id="SSF51905">
    <property type="entry name" value="FAD/NAD(P)-binding domain"/>
    <property type="match status" value="1"/>
</dbReference>
<proteinExistence type="predicted"/>
<dbReference type="Gene3D" id="3.30.9.10">
    <property type="entry name" value="D-Amino Acid Oxidase, subunit A, domain 2"/>
    <property type="match status" value="1"/>
</dbReference>
<dbReference type="PANTHER" id="PTHR13847:SF287">
    <property type="entry name" value="FAD-DEPENDENT OXIDOREDUCTASE DOMAIN-CONTAINING PROTEIN 1"/>
    <property type="match status" value="1"/>
</dbReference>
<dbReference type="Pfam" id="PF01266">
    <property type="entry name" value="DAO"/>
    <property type="match status" value="1"/>
</dbReference>
<dbReference type="GO" id="GO:0016491">
    <property type="term" value="F:oxidoreductase activity"/>
    <property type="evidence" value="ECO:0007669"/>
    <property type="project" value="UniProtKB-KW"/>
</dbReference>
<dbReference type="EMBL" id="PFPI01000022">
    <property type="protein sequence ID" value="PIZ93537.1"/>
    <property type="molecule type" value="Genomic_DNA"/>
</dbReference>
<evidence type="ECO:0000313" key="4">
    <source>
        <dbReference type="EMBL" id="PIZ93537.1"/>
    </source>
</evidence>
<evidence type="ECO:0000259" key="3">
    <source>
        <dbReference type="Pfam" id="PF01266"/>
    </source>
</evidence>
<organism evidence="4 5">
    <name type="scientific">Candidatus Magasanikbacteria bacterium CG_4_10_14_0_2_um_filter_41_31</name>
    <dbReference type="NCBI Taxonomy" id="1974639"/>
    <lineage>
        <taxon>Bacteria</taxon>
        <taxon>Candidatus Magasanikiibacteriota</taxon>
    </lineage>
</organism>
<gene>
    <name evidence="4" type="ORF">COX83_01570</name>
</gene>
<dbReference type="GO" id="GO:0005737">
    <property type="term" value="C:cytoplasm"/>
    <property type="evidence" value="ECO:0007669"/>
    <property type="project" value="TreeGrafter"/>
</dbReference>
<protein>
    <submittedName>
        <fullName evidence="4">FAD-dependent oxidoreductase</fullName>
    </submittedName>
</protein>
<dbReference type="InterPro" id="IPR006076">
    <property type="entry name" value="FAD-dep_OxRdtase"/>
</dbReference>
<accession>A0A2M7V4S6</accession>
<name>A0A2M7V4S6_9BACT</name>
<feature type="region of interest" description="Disordered" evidence="2">
    <location>
        <begin position="1"/>
        <end position="20"/>
    </location>
</feature>
<dbReference type="InterPro" id="IPR036188">
    <property type="entry name" value="FAD/NAD-bd_sf"/>
</dbReference>
<dbReference type="Gene3D" id="3.50.50.60">
    <property type="entry name" value="FAD/NAD(P)-binding domain"/>
    <property type="match status" value="1"/>
</dbReference>